<dbReference type="AlphaFoldDB" id="A0A645GLC7"/>
<dbReference type="EMBL" id="VSSQ01076248">
    <property type="protein sequence ID" value="MPN26659.1"/>
    <property type="molecule type" value="Genomic_DNA"/>
</dbReference>
<proteinExistence type="predicted"/>
<evidence type="ECO:0000313" key="1">
    <source>
        <dbReference type="EMBL" id="MPN26659.1"/>
    </source>
</evidence>
<protein>
    <submittedName>
        <fullName evidence="1">Uncharacterized protein</fullName>
    </submittedName>
</protein>
<accession>A0A645GLC7</accession>
<name>A0A645GLC7_9ZZZZ</name>
<reference evidence="1" key="1">
    <citation type="submission" date="2019-08" db="EMBL/GenBank/DDBJ databases">
        <authorList>
            <person name="Kucharzyk K."/>
            <person name="Murdoch R.W."/>
            <person name="Higgins S."/>
            <person name="Loffler F."/>
        </authorList>
    </citation>
    <scope>NUCLEOTIDE SEQUENCE</scope>
</reference>
<comment type="caution">
    <text evidence="1">The sequence shown here is derived from an EMBL/GenBank/DDBJ whole genome shotgun (WGS) entry which is preliminary data.</text>
</comment>
<sequence length="114" mass="11875">MHIFSRADHKAHALLQADPETGHAVIGNGHFAALTLFEEHGYHRSAAAHHIAIPHAGEAHIAPASVGVGLDDELFGGQFGGAVQVDGVDRFISAESNHTLHTHINGGVNNIAAA</sequence>
<gene>
    <name evidence="1" type="ORF">SDC9_174084</name>
</gene>
<organism evidence="1">
    <name type="scientific">bioreactor metagenome</name>
    <dbReference type="NCBI Taxonomy" id="1076179"/>
    <lineage>
        <taxon>unclassified sequences</taxon>
        <taxon>metagenomes</taxon>
        <taxon>ecological metagenomes</taxon>
    </lineage>
</organism>